<proteinExistence type="predicted"/>
<dbReference type="InterPro" id="IPR018060">
    <property type="entry name" value="HTH_AraC"/>
</dbReference>
<keyword evidence="2" id="KW-0238">DNA-binding</keyword>
<dbReference type="PANTHER" id="PTHR46796">
    <property type="entry name" value="HTH-TYPE TRANSCRIPTIONAL ACTIVATOR RHAS-RELATED"/>
    <property type="match status" value="1"/>
</dbReference>
<feature type="domain" description="HTH araC/xylS-type" evidence="4">
    <location>
        <begin position="195"/>
        <end position="268"/>
    </location>
</feature>
<accession>A0AAU9AMH7</accession>
<evidence type="ECO:0000256" key="2">
    <source>
        <dbReference type="ARBA" id="ARBA00023125"/>
    </source>
</evidence>
<dbReference type="Pfam" id="PF12833">
    <property type="entry name" value="HTH_18"/>
    <property type="match status" value="1"/>
</dbReference>
<dbReference type="Proteomes" id="UP000218824">
    <property type="component" value="Chromosome"/>
</dbReference>
<evidence type="ECO:0000256" key="3">
    <source>
        <dbReference type="ARBA" id="ARBA00023163"/>
    </source>
</evidence>
<evidence type="ECO:0000313" key="5">
    <source>
        <dbReference type="EMBL" id="BAV99584.1"/>
    </source>
</evidence>
<dbReference type="InterPro" id="IPR009057">
    <property type="entry name" value="Homeodomain-like_sf"/>
</dbReference>
<gene>
    <name evidence="5" type="ORF">LEN_4097</name>
</gene>
<dbReference type="KEGG" id="lem:LEN_4097"/>
<name>A0AAU9AMH7_LYSEN</name>
<protein>
    <submittedName>
        <fullName evidence="5">AraC family transcriptional regulator</fullName>
    </submittedName>
</protein>
<keyword evidence="1" id="KW-0805">Transcription regulation</keyword>
<dbReference type="PANTHER" id="PTHR46796:SF15">
    <property type="entry name" value="BLL1074 PROTEIN"/>
    <property type="match status" value="1"/>
</dbReference>
<organism evidence="5 6">
    <name type="scientific">Lysobacter enzymogenes</name>
    <dbReference type="NCBI Taxonomy" id="69"/>
    <lineage>
        <taxon>Bacteria</taxon>
        <taxon>Pseudomonadati</taxon>
        <taxon>Pseudomonadota</taxon>
        <taxon>Gammaproteobacteria</taxon>
        <taxon>Lysobacterales</taxon>
        <taxon>Lysobacteraceae</taxon>
        <taxon>Lysobacter</taxon>
    </lineage>
</organism>
<dbReference type="SMART" id="SM00342">
    <property type="entry name" value="HTH_ARAC"/>
    <property type="match status" value="1"/>
</dbReference>
<dbReference type="EMBL" id="AP014940">
    <property type="protein sequence ID" value="BAV99584.1"/>
    <property type="molecule type" value="Genomic_DNA"/>
</dbReference>
<evidence type="ECO:0000259" key="4">
    <source>
        <dbReference type="PROSITE" id="PS01124"/>
    </source>
</evidence>
<dbReference type="PROSITE" id="PS01124">
    <property type="entry name" value="HTH_ARAC_FAMILY_2"/>
    <property type="match status" value="1"/>
</dbReference>
<dbReference type="GO" id="GO:0003700">
    <property type="term" value="F:DNA-binding transcription factor activity"/>
    <property type="evidence" value="ECO:0007669"/>
    <property type="project" value="InterPro"/>
</dbReference>
<evidence type="ECO:0000256" key="1">
    <source>
        <dbReference type="ARBA" id="ARBA00023015"/>
    </source>
</evidence>
<dbReference type="SUPFAM" id="SSF46689">
    <property type="entry name" value="Homeodomain-like"/>
    <property type="match status" value="1"/>
</dbReference>
<keyword evidence="3" id="KW-0804">Transcription</keyword>
<dbReference type="Pfam" id="PF20240">
    <property type="entry name" value="DUF6597"/>
    <property type="match status" value="1"/>
</dbReference>
<dbReference type="RefSeq" id="WP_096380342.1">
    <property type="nucleotide sequence ID" value="NZ_AP014940.1"/>
</dbReference>
<dbReference type="AlphaFoldDB" id="A0AAU9AMH7"/>
<reference evidence="5 6" key="1">
    <citation type="journal article" date="2017" name="DNA Res.">
        <title>Complete genome sequence and expression profile of the commercial lytic enzyme producer Lysobacter enzymogenes M497-1.</title>
        <authorList>
            <person name="Takami H."/>
            <person name="Toyoda A."/>
            <person name="Uchiyama I."/>
            <person name="Itoh T."/>
            <person name="Takaki Y."/>
            <person name="Arai W."/>
            <person name="Nishi S."/>
            <person name="Kawai M."/>
            <person name="Shinya K."/>
            <person name="Ikeda H."/>
        </authorList>
    </citation>
    <scope>NUCLEOTIDE SEQUENCE [LARGE SCALE GENOMIC DNA]</scope>
    <source>
        <strain evidence="5 6">M497-1</strain>
    </source>
</reference>
<dbReference type="GO" id="GO:0043565">
    <property type="term" value="F:sequence-specific DNA binding"/>
    <property type="evidence" value="ECO:0007669"/>
    <property type="project" value="InterPro"/>
</dbReference>
<dbReference type="Gene3D" id="1.10.10.60">
    <property type="entry name" value="Homeodomain-like"/>
    <property type="match status" value="1"/>
</dbReference>
<dbReference type="InterPro" id="IPR050204">
    <property type="entry name" value="AraC_XylS_family_regulators"/>
</dbReference>
<dbReference type="GeneID" id="83065891"/>
<sequence>MSAGAPWLPSLRPWIETVWACARPDAAPAHAREHSLPSGAMHLAVRLDGPPLRLYAGADDARGREHGPAVVAGARAGYCIKDSSQPAASVGAVLRPGAALALFGVSAGELEGAYVGLDALCGTAAAAELYERLAAVSDPAQRRQRFEAFLHARLRPVRGLDPQILRAARRLDSVAAPAADADERVAAWVHASGRSHRRFIAGFRDAAGLSPKRYARVLRFKRLLAALATTTQPDWAQLALTTGYCDQSHLIREFREFAGVSPRAYLAARAVSPHHLPLDRPQPL</sequence>
<dbReference type="InterPro" id="IPR046532">
    <property type="entry name" value="DUF6597"/>
</dbReference>
<evidence type="ECO:0000313" key="6">
    <source>
        <dbReference type="Proteomes" id="UP000218824"/>
    </source>
</evidence>